<dbReference type="SUPFAM" id="SSF47413">
    <property type="entry name" value="lambda repressor-like DNA-binding domains"/>
    <property type="match status" value="1"/>
</dbReference>
<evidence type="ECO:0000259" key="4">
    <source>
        <dbReference type="PROSITE" id="PS50932"/>
    </source>
</evidence>
<keyword evidence="1" id="KW-0805">Transcription regulation</keyword>
<proteinExistence type="predicted"/>
<comment type="caution">
    <text evidence="5">The sequence shown here is derived from an EMBL/GenBank/DDBJ whole genome shotgun (WGS) entry which is preliminary data.</text>
</comment>
<dbReference type="InterPro" id="IPR010982">
    <property type="entry name" value="Lambda_DNA-bd_dom_sf"/>
</dbReference>
<dbReference type="PROSITE" id="PS50932">
    <property type="entry name" value="HTH_LACI_2"/>
    <property type="match status" value="1"/>
</dbReference>
<dbReference type="Pfam" id="PF00356">
    <property type="entry name" value="LacI"/>
    <property type="match status" value="1"/>
</dbReference>
<sequence>MKRDSGRKPSMGDVAAAVGVSKTTISRYLHGEYGYMSDETKARIEAAIKELGYRPNRMAQGLKSTVSNMVGVTIADIGNPFSSQMLKGIQQELRARDIQLLVSDSNNDPAIERANIEALLDAQVDGLIVNTVGGNDAYLTAYCTGGEPKPMVMLDRFVRPLVCDCVATNNHEATVEMLDHVAAQGFSHVVFVTRSDRGVSTRSIRREAVERYLAGRGTSGGGASADGVLGDGTSGDVSLDEGALSGEVLVYDGGVDDLRARLAAVVGERGVGRVCLFANNEESMRDVMEAMSELDGERGHVGVCAFADERWARYSGEGITCLDQQPVLMGRTVAKALLARTYDGGDDEASVAEAIAVDGVVVAARNDGHLLCEVPAQLHIHASTRL</sequence>
<dbReference type="RefSeq" id="WP_226805701.1">
    <property type="nucleotide sequence ID" value="NZ_CP062938.1"/>
</dbReference>
<dbReference type="EMBL" id="MWWZ01000006">
    <property type="protein sequence ID" value="OZG68112.1"/>
    <property type="molecule type" value="Genomic_DNA"/>
</dbReference>
<dbReference type="InterPro" id="IPR025997">
    <property type="entry name" value="SBP_2_dom"/>
</dbReference>
<dbReference type="CDD" id="cd01392">
    <property type="entry name" value="HTH_LacI"/>
    <property type="match status" value="1"/>
</dbReference>
<evidence type="ECO:0000256" key="3">
    <source>
        <dbReference type="ARBA" id="ARBA00023163"/>
    </source>
</evidence>
<dbReference type="GO" id="GO:0000976">
    <property type="term" value="F:transcription cis-regulatory region binding"/>
    <property type="evidence" value="ECO:0007669"/>
    <property type="project" value="TreeGrafter"/>
</dbReference>
<accession>A0A261G9L3</accession>
<dbReference type="AlphaFoldDB" id="A0A261G9L3"/>
<protein>
    <submittedName>
        <fullName evidence="5">LacI-type transcriptional regulator</fullName>
    </submittedName>
</protein>
<dbReference type="Gene3D" id="1.10.260.40">
    <property type="entry name" value="lambda repressor-like DNA-binding domains"/>
    <property type="match status" value="1"/>
</dbReference>
<feature type="domain" description="HTH lacI-type" evidence="4">
    <location>
        <begin position="9"/>
        <end position="64"/>
    </location>
</feature>
<dbReference type="SUPFAM" id="SSF53822">
    <property type="entry name" value="Periplasmic binding protein-like I"/>
    <property type="match status" value="1"/>
</dbReference>
<evidence type="ECO:0000256" key="2">
    <source>
        <dbReference type="ARBA" id="ARBA00023125"/>
    </source>
</evidence>
<dbReference type="Pfam" id="PF13407">
    <property type="entry name" value="Peripla_BP_4"/>
    <property type="match status" value="1"/>
</dbReference>
<gene>
    <name evidence="5" type="ORF">BEUL_1123</name>
</gene>
<dbReference type="InterPro" id="IPR000843">
    <property type="entry name" value="HTH_LacI"/>
</dbReference>
<dbReference type="PANTHER" id="PTHR30146">
    <property type="entry name" value="LACI-RELATED TRANSCRIPTIONAL REPRESSOR"/>
    <property type="match status" value="1"/>
</dbReference>
<name>A0A261G9L3_9BIFI</name>
<evidence type="ECO:0000313" key="5">
    <source>
        <dbReference type="EMBL" id="OZG68112.1"/>
    </source>
</evidence>
<dbReference type="PROSITE" id="PS00356">
    <property type="entry name" value="HTH_LACI_1"/>
    <property type="match status" value="1"/>
</dbReference>
<keyword evidence="2" id="KW-0238">DNA-binding</keyword>
<evidence type="ECO:0000256" key="1">
    <source>
        <dbReference type="ARBA" id="ARBA00023015"/>
    </source>
</evidence>
<dbReference type="Gene3D" id="3.40.50.2300">
    <property type="match status" value="2"/>
</dbReference>
<dbReference type="Proteomes" id="UP000216057">
    <property type="component" value="Unassembled WGS sequence"/>
</dbReference>
<keyword evidence="3" id="KW-0804">Transcription</keyword>
<evidence type="ECO:0000313" key="6">
    <source>
        <dbReference type="Proteomes" id="UP000216057"/>
    </source>
</evidence>
<organism evidence="5 6">
    <name type="scientific">Bifidobacterium eulemuris</name>
    <dbReference type="NCBI Taxonomy" id="1765219"/>
    <lineage>
        <taxon>Bacteria</taxon>
        <taxon>Bacillati</taxon>
        <taxon>Actinomycetota</taxon>
        <taxon>Actinomycetes</taxon>
        <taxon>Bifidobacteriales</taxon>
        <taxon>Bifidobacteriaceae</taxon>
        <taxon>Bifidobacterium</taxon>
    </lineage>
</organism>
<reference evidence="5 6" key="1">
    <citation type="journal article" date="2017" name="BMC Genomics">
        <title>Comparative genomic and phylogenomic analyses of the Bifidobacteriaceae family.</title>
        <authorList>
            <person name="Lugli G.A."/>
            <person name="Milani C."/>
            <person name="Turroni F."/>
            <person name="Duranti S."/>
            <person name="Mancabelli L."/>
            <person name="Mangifesta M."/>
            <person name="Ferrario C."/>
            <person name="Modesto M."/>
            <person name="Mattarelli P."/>
            <person name="Jiri K."/>
            <person name="van Sinderen D."/>
            <person name="Ventura M."/>
        </authorList>
    </citation>
    <scope>NUCLEOTIDE SEQUENCE [LARGE SCALE GENOMIC DNA]</scope>
    <source>
        <strain evidence="5 6">DSM 100216</strain>
    </source>
</reference>
<dbReference type="PANTHER" id="PTHR30146:SF145">
    <property type="entry name" value="RIBOSE OPERON REPRESSOR"/>
    <property type="match status" value="1"/>
</dbReference>
<dbReference type="GO" id="GO:0003700">
    <property type="term" value="F:DNA-binding transcription factor activity"/>
    <property type="evidence" value="ECO:0007669"/>
    <property type="project" value="TreeGrafter"/>
</dbReference>
<dbReference type="SMART" id="SM00354">
    <property type="entry name" value="HTH_LACI"/>
    <property type="match status" value="1"/>
</dbReference>
<dbReference type="InterPro" id="IPR028082">
    <property type="entry name" value="Peripla_BP_I"/>
</dbReference>